<dbReference type="PANTHER" id="PTHR10009">
    <property type="entry name" value="PROTEIN YELLOW-RELATED"/>
    <property type="match status" value="1"/>
</dbReference>
<reference evidence="4" key="1">
    <citation type="journal article" date="2019" name="Int. J. Syst. Evol. Microbiol.">
        <title>The Global Catalogue of Microorganisms (GCM) 10K type strain sequencing project: providing services to taxonomists for standard genome sequencing and annotation.</title>
        <authorList>
            <consortium name="The Broad Institute Genomics Platform"/>
            <consortium name="The Broad Institute Genome Sequencing Center for Infectious Disease"/>
            <person name="Wu L."/>
            <person name="Ma J."/>
        </authorList>
    </citation>
    <scope>NUCLEOTIDE SEQUENCE [LARGE SCALE GENOMIC DNA]</scope>
    <source>
        <strain evidence="4">JCM 17927</strain>
    </source>
</reference>
<protein>
    <submittedName>
        <fullName evidence="3">L-dopachrome tautomerase-related protein</fullName>
    </submittedName>
</protein>
<sequence>MADQTTTATNQLTNVATFTGEQVTGLTMSHDGRLFACFPRWRDRVLYSVVEVLRDGSYNPYPNDSWNHWKGHPQENKFTCVQSIIAYGNSLFVLDPASPEMKGVIGNPTLYEFDLNSDTLKNKWVFDRKVAPEQSYLNDMRLDEELEKMYITESGMGAIIVLDLPTGVANRLLDKHPSTKAEDVYLTIEGKKWLKDGKQPQMHADGIALSTDKEFLYYHALTGYHLYRVPTEALINDDVDEAELAQQVEDLGKTPAPDGMIVDLNGNLYMADLENNAVMYRTPDGQFRTLVQDEQIKWADTFTLDHQGNLLFTTSRIHEAVGDISEMEFHIFKVPLAR</sequence>
<organism evidence="3 4">
    <name type="scientific">Nibrella saemangeumensis</name>
    <dbReference type="NCBI Taxonomy" id="1084526"/>
    <lineage>
        <taxon>Bacteria</taxon>
        <taxon>Pseudomonadati</taxon>
        <taxon>Bacteroidota</taxon>
        <taxon>Cytophagia</taxon>
        <taxon>Cytophagales</taxon>
        <taxon>Spirosomataceae</taxon>
        <taxon>Nibrella</taxon>
    </lineage>
</organism>
<evidence type="ECO:0000256" key="1">
    <source>
        <dbReference type="ARBA" id="ARBA00004613"/>
    </source>
</evidence>
<keyword evidence="2" id="KW-0964">Secreted</keyword>
<comment type="subcellular location">
    <subcellularLocation>
        <location evidence="1">Secreted</location>
    </subcellularLocation>
</comment>
<evidence type="ECO:0000313" key="3">
    <source>
        <dbReference type="EMBL" id="GAA4465646.1"/>
    </source>
</evidence>
<dbReference type="Proteomes" id="UP001501175">
    <property type="component" value="Unassembled WGS sequence"/>
</dbReference>
<comment type="caution">
    <text evidence="3">The sequence shown here is derived from an EMBL/GenBank/DDBJ whole genome shotgun (WGS) entry which is preliminary data.</text>
</comment>
<dbReference type="RefSeq" id="WP_345247558.1">
    <property type="nucleotide sequence ID" value="NZ_BAABHD010000079.1"/>
</dbReference>
<dbReference type="PANTHER" id="PTHR10009:SF18">
    <property type="entry name" value="PROTEIN YELLOW-LIKE PROTEIN"/>
    <property type="match status" value="1"/>
</dbReference>
<accession>A0ABP8NFV2</accession>
<dbReference type="Pfam" id="PF03022">
    <property type="entry name" value="MRJP"/>
    <property type="match status" value="1"/>
</dbReference>
<keyword evidence="4" id="KW-1185">Reference proteome</keyword>
<dbReference type="EMBL" id="BAABHD010000079">
    <property type="protein sequence ID" value="GAA4465646.1"/>
    <property type="molecule type" value="Genomic_DNA"/>
</dbReference>
<evidence type="ECO:0000256" key="2">
    <source>
        <dbReference type="ARBA" id="ARBA00022525"/>
    </source>
</evidence>
<dbReference type="Gene3D" id="2.120.10.30">
    <property type="entry name" value="TolB, C-terminal domain"/>
    <property type="match status" value="1"/>
</dbReference>
<dbReference type="SUPFAM" id="SSF63829">
    <property type="entry name" value="Calcium-dependent phosphotriesterase"/>
    <property type="match status" value="1"/>
</dbReference>
<dbReference type="InterPro" id="IPR011042">
    <property type="entry name" value="6-blade_b-propeller_TolB-like"/>
</dbReference>
<proteinExistence type="predicted"/>
<evidence type="ECO:0000313" key="4">
    <source>
        <dbReference type="Proteomes" id="UP001501175"/>
    </source>
</evidence>
<dbReference type="InterPro" id="IPR017996">
    <property type="entry name" value="MRJP/yellow-related"/>
</dbReference>
<gene>
    <name evidence="3" type="ORF">GCM10023189_46580</name>
</gene>
<name>A0ABP8NFV2_9BACT</name>